<dbReference type="InterPro" id="IPR036265">
    <property type="entry name" value="HIT-like_sf"/>
</dbReference>
<dbReference type="InterPro" id="IPR019808">
    <property type="entry name" value="Histidine_triad_CS"/>
</dbReference>
<dbReference type="PRINTS" id="PR00332">
    <property type="entry name" value="HISTRIAD"/>
</dbReference>
<dbReference type="GO" id="GO:0003824">
    <property type="term" value="F:catalytic activity"/>
    <property type="evidence" value="ECO:0007669"/>
    <property type="project" value="InterPro"/>
</dbReference>
<organism evidence="5 6">
    <name type="scientific">Syncephalis pseudoplumigaleata</name>
    <dbReference type="NCBI Taxonomy" id="1712513"/>
    <lineage>
        <taxon>Eukaryota</taxon>
        <taxon>Fungi</taxon>
        <taxon>Fungi incertae sedis</taxon>
        <taxon>Zoopagomycota</taxon>
        <taxon>Zoopagomycotina</taxon>
        <taxon>Zoopagomycetes</taxon>
        <taxon>Zoopagales</taxon>
        <taxon>Piptocephalidaceae</taxon>
        <taxon>Syncephalis</taxon>
    </lineage>
</organism>
<evidence type="ECO:0000313" key="5">
    <source>
        <dbReference type="EMBL" id="RKP24263.1"/>
    </source>
</evidence>
<dbReference type="CDD" id="cd01277">
    <property type="entry name" value="HINT_subgroup"/>
    <property type="match status" value="1"/>
</dbReference>
<sequence length="135" mass="14986">MSATCLFCKIVKGTIPSRKIIETEKTLAFLDIEPLAKGHALVIPKEHAEFFHQLSDESLSDLLPTAKKVALALGAPNYNLLQNNGQLAHQVVPHVHFHIIPKPDTVQGLGISWPVQKFGEQEFEETLKDIRAKLS</sequence>
<dbReference type="PANTHER" id="PTHR46648">
    <property type="entry name" value="HIT FAMILY PROTEIN 1"/>
    <property type="match status" value="1"/>
</dbReference>
<dbReference type="OrthoDB" id="672793at2759"/>
<reference evidence="6" key="1">
    <citation type="journal article" date="2018" name="Nat. Microbiol.">
        <title>Leveraging single-cell genomics to expand the fungal tree of life.</title>
        <authorList>
            <person name="Ahrendt S.R."/>
            <person name="Quandt C.A."/>
            <person name="Ciobanu D."/>
            <person name="Clum A."/>
            <person name="Salamov A."/>
            <person name="Andreopoulos B."/>
            <person name="Cheng J.F."/>
            <person name="Woyke T."/>
            <person name="Pelin A."/>
            <person name="Henrissat B."/>
            <person name="Reynolds N.K."/>
            <person name="Benny G.L."/>
            <person name="Smith M.E."/>
            <person name="James T.Y."/>
            <person name="Grigoriev I.V."/>
        </authorList>
    </citation>
    <scope>NUCLEOTIDE SEQUENCE [LARGE SCALE GENOMIC DNA]</scope>
    <source>
        <strain evidence="6">Benny S71-1</strain>
    </source>
</reference>
<dbReference type="InterPro" id="IPR001310">
    <property type="entry name" value="Histidine_triad_HIT"/>
</dbReference>
<dbReference type="Gene3D" id="3.30.428.10">
    <property type="entry name" value="HIT-like"/>
    <property type="match status" value="1"/>
</dbReference>
<dbReference type="GO" id="GO:0009117">
    <property type="term" value="P:nucleotide metabolic process"/>
    <property type="evidence" value="ECO:0007669"/>
    <property type="project" value="TreeGrafter"/>
</dbReference>
<evidence type="ECO:0000256" key="1">
    <source>
        <dbReference type="PIRSR" id="PIRSR601310-1"/>
    </source>
</evidence>
<dbReference type="PROSITE" id="PS00892">
    <property type="entry name" value="HIT_1"/>
    <property type="match status" value="1"/>
</dbReference>
<dbReference type="SUPFAM" id="SSF54197">
    <property type="entry name" value="HIT-like"/>
    <property type="match status" value="1"/>
</dbReference>
<dbReference type="Proteomes" id="UP000278143">
    <property type="component" value="Unassembled WGS sequence"/>
</dbReference>
<name>A0A4P9YW03_9FUNG</name>
<dbReference type="PANTHER" id="PTHR46648:SF1">
    <property type="entry name" value="ADENOSINE 5'-MONOPHOSPHORAMIDASE HNT1"/>
    <property type="match status" value="1"/>
</dbReference>
<feature type="domain" description="HIT" evidence="4">
    <location>
        <begin position="6"/>
        <end position="111"/>
    </location>
</feature>
<dbReference type="InterPro" id="IPR011146">
    <property type="entry name" value="HIT-like"/>
</dbReference>
<evidence type="ECO:0000313" key="6">
    <source>
        <dbReference type="Proteomes" id="UP000278143"/>
    </source>
</evidence>
<evidence type="ECO:0000256" key="3">
    <source>
        <dbReference type="PROSITE-ProRule" id="PRU00464"/>
    </source>
</evidence>
<dbReference type="Pfam" id="PF01230">
    <property type="entry name" value="HIT"/>
    <property type="match status" value="1"/>
</dbReference>
<evidence type="ECO:0000259" key="4">
    <source>
        <dbReference type="PROSITE" id="PS51084"/>
    </source>
</evidence>
<proteinExistence type="predicted"/>
<protein>
    <submittedName>
        <fullName evidence="5">HIT-like domain-containing protein</fullName>
    </submittedName>
</protein>
<dbReference type="PROSITE" id="PS51084">
    <property type="entry name" value="HIT_2"/>
    <property type="match status" value="1"/>
</dbReference>
<dbReference type="AlphaFoldDB" id="A0A4P9YW03"/>
<feature type="active site" description="Tele-AMP-histidine intermediate" evidence="1">
    <location>
        <position position="96"/>
    </location>
</feature>
<dbReference type="EMBL" id="KZ990341">
    <property type="protein sequence ID" value="RKP24263.1"/>
    <property type="molecule type" value="Genomic_DNA"/>
</dbReference>
<feature type="short sequence motif" description="Histidine triad motif" evidence="2 3">
    <location>
        <begin position="94"/>
        <end position="98"/>
    </location>
</feature>
<gene>
    <name evidence="5" type="ORF">SYNPS1DRAFT_33246</name>
</gene>
<keyword evidence="6" id="KW-1185">Reference proteome</keyword>
<evidence type="ECO:0000256" key="2">
    <source>
        <dbReference type="PIRSR" id="PIRSR601310-3"/>
    </source>
</evidence>
<accession>A0A4P9YW03</accession>
<dbReference type="InterPro" id="IPR039384">
    <property type="entry name" value="HINT"/>
</dbReference>